<dbReference type="NCBIfam" id="TIGR00231">
    <property type="entry name" value="small_GTP"/>
    <property type="match status" value="1"/>
</dbReference>
<dbReference type="CDD" id="cd00154">
    <property type="entry name" value="Rab"/>
    <property type="match status" value="1"/>
</dbReference>
<dbReference type="SMART" id="SM00174">
    <property type="entry name" value="RHO"/>
    <property type="match status" value="1"/>
</dbReference>
<protein>
    <submittedName>
        <fullName evidence="2">GTP-binding protein</fullName>
    </submittedName>
</protein>
<dbReference type="KEGG" id="oyw:OdinLCB4_005265"/>
<dbReference type="PROSITE" id="PS51419">
    <property type="entry name" value="RAB"/>
    <property type="match status" value="1"/>
</dbReference>
<dbReference type="InterPro" id="IPR005225">
    <property type="entry name" value="Small_GTP-bd"/>
</dbReference>
<gene>
    <name evidence="2" type="ORF">OdinLCB4_005265</name>
</gene>
<dbReference type="SUPFAM" id="SSF52540">
    <property type="entry name" value="P-loop containing nucleoside triphosphate hydrolases"/>
    <property type="match status" value="1"/>
</dbReference>
<dbReference type="SMART" id="SM00176">
    <property type="entry name" value="RAN"/>
    <property type="match status" value="1"/>
</dbReference>
<evidence type="ECO:0000256" key="1">
    <source>
        <dbReference type="ARBA" id="ARBA00006270"/>
    </source>
</evidence>
<accession>A0AAF0IAS8</accession>
<dbReference type="GO" id="GO:0003924">
    <property type="term" value="F:GTPase activity"/>
    <property type="evidence" value="ECO:0007669"/>
    <property type="project" value="InterPro"/>
</dbReference>
<dbReference type="PRINTS" id="PR00449">
    <property type="entry name" value="RASTRNSFRMNG"/>
</dbReference>
<dbReference type="PROSITE" id="PS51421">
    <property type="entry name" value="RAS"/>
    <property type="match status" value="1"/>
</dbReference>
<dbReference type="Gene3D" id="3.40.50.300">
    <property type="entry name" value="P-loop containing nucleotide triphosphate hydrolases"/>
    <property type="match status" value="1"/>
</dbReference>
<dbReference type="Proteomes" id="UP000186851">
    <property type="component" value="Chromosome"/>
</dbReference>
<reference evidence="2" key="1">
    <citation type="journal article" date="2017" name="Nature">
        <title>Asgard archaea illuminate the origin of eukaryotic cellular complexity.</title>
        <authorList>
            <person name="Zaremba-Niedzwiedzka K."/>
            <person name="Caceres E.F."/>
            <person name="Saw J.H."/>
            <person name="Backstrom D."/>
            <person name="Juzokaite L."/>
            <person name="Vancaester E."/>
            <person name="Seitz K.W."/>
            <person name="Anantharaman K."/>
            <person name="Starnawski P."/>
            <person name="Kjeldsen K.U."/>
            <person name="Scott M.B."/>
            <person name="Nunoura T."/>
            <person name="Banfield J.F."/>
            <person name="Schramm A."/>
            <person name="Baker B.J."/>
            <person name="Spang A."/>
            <person name="Ettema T.J.G."/>
        </authorList>
    </citation>
    <scope>NUCLEOTIDE SEQUENCE</scope>
    <source>
        <strain evidence="2">LCB_4</strain>
    </source>
</reference>
<sequence>MSPSKYVFKIILVGNGRVGKTSLLLRFTENKFSAEYKKTLGTDFAVKNVVVNGEEVKLQIWDLGGQELFRDLRRAFYPGAKAALIVYDVTNRRSFESVPAWHADIISALKKIPVIVVGNKIDLPREVSYEEAKKLCDRLEVEYIETSAKLDQNVADTFMKIASNAVAAAKGVTPSVKTAVPVVESASTISKPVLTMPKVFEQPKTVSSKVYNFYQWFDKNTPSLNSIAEDLLTLSIVDEIERFSKMEGILFRVLDTNNLNYSLEANNTCLKIYHDSQKPVLNIILDLNLNNVEYFKKCLITLTLAAVALKRYNLTDSVNYYIIFGDYLKEDETYLAEITKRADYTIMLVEREFDSIGIIPKRTLTYTISFTGDKRHLNPNILNNALLKYTAKLFKESGEPLEEFDITNSKINVNAINSFNPDTSSSSITVDFSVNYVESHEKIKQLLRGLKQAITSEDNSIDVNVIESAEKLSPMITNEAPLLLVLRDVIYYNLERLVKITYEEPYSSIAKISSMPKPLILLGFSKIPFTNTSEVFSDFILPAKILAGAIVDLSSLE</sequence>
<dbReference type="SMART" id="SM00173">
    <property type="entry name" value="RAS"/>
    <property type="match status" value="1"/>
</dbReference>
<evidence type="ECO:0000313" key="2">
    <source>
        <dbReference type="EMBL" id="WEU39879.1"/>
    </source>
</evidence>
<dbReference type="SMART" id="SM00175">
    <property type="entry name" value="RAB"/>
    <property type="match status" value="1"/>
</dbReference>
<comment type="similarity">
    <text evidence="1">Belongs to the small GTPase superfamily. Rab family.</text>
</comment>
<dbReference type="FunFam" id="3.40.50.300:FF:001329">
    <property type="entry name" value="Small GTP-binding protein, putative"/>
    <property type="match status" value="1"/>
</dbReference>
<dbReference type="InterPro" id="IPR027417">
    <property type="entry name" value="P-loop_NTPase"/>
</dbReference>
<dbReference type="GO" id="GO:0005525">
    <property type="term" value="F:GTP binding"/>
    <property type="evidence" value="ECO:0007669"/>
    <property type="project" value="InterPro"/>
</dbReference>
<proteinExistence type="inferred from homology"/>
<name>A0AAF0IAS8_ODILC</name>
<dbReference type="Pfam" id="PF00071">
    <property type="entry name" value="Ras"/>
    <property type="match status" value="1"/>
</dbReference>
<reference evidence="2" key="2">
    <citation type="journal article" date="2022" name="Nat. Microbiol.">
        <title>A closed Candidatus Odinarchaeum chromosome exposes Asgard archaeal viruses.</title>
        <authorList>
            <person name="Tamarit D."/>
            <person name="Caceres E.F."/>
            <person name="Krupovic M."/>
            <person name="Nijland R."/>
            <person name="Eme L."/>
            <person name="Robinson N.P."/>
            <person name="Ettema T.J.G."/>
        </authorList>
    </citation>
    <scope>NUCLEOTIDE SEQUENCE</scope>
    <source>
        <strain evidence="2">LCB_4</strain>
    </source>
</reference>
<dbReference type="AlphaFoldDB" id="A0AAF0IAS8"/>
<dbReference type="EMBL" id="CP091871">
    <property type="protein sequence ID" value="WEU39879.1"/>
    <property type="molecule type" value="Genomic_DNA"/>
</dbReference>
<dbReference type="PANTHER" id="PTHR47979">
    <property type="entry name" value="DRAB11-RELATED"/>
    <property type="match status" value="1"/>
</dbReference>
<dbReference type="InterPro" id="IPR050209">
    <property type="entry name" value="Rab_GTPases_membrane_traffic"/>
</dbReference>
<evidence type="ECO:0000313" key="3">
    <source>
        <dbReference type="Proteomes" id="UP000186851"/>
    </source>
</evidence>
<organism evidence="2 3">
    <name type="scientific">Odinarchaeota yellowstonii (strain LCB_4)</name>
    <dbReference type="NCBI Taxonomy" id="1841599"/>
    <lineage>
        <taxon>Archaea</taxon>
        <taxon>Promethearchaeati</taxon>
        <taxon>Candidatus Odinarchaeota</taxon>
        <taxon>Candidatus Odinarchaeia</taxon>
        <taxon>Candidatus Odinarchaeales</taxon>
        <taxon>Candidatus Odinarchaeaceae</taxon>
        <taxon>Candidatus Odinarchaeum</taxon>
    </lineage>
</organism>
<dbReference type="InterPro" id="IPR001806">
    <property type="entry name" value="Small_GTPase"/>
</dbReference>
<dbReference type="PROSITE" id="PS51420">
    <property type="entry name" value="RHO"/>
    <property type="match status" value="1"/>
</dbReference>